<proteinExistence type="predicted"/>
<dbReference type="EMBL" id="AAMJQQ010000017">
    <property type="protein sequence ID" value="EDI0448471.1"/>
    <property type="molecule type" value="Genomic_DNA"/>
</dbReference>
<name>A0A636ILL4_SALNE</name>
<gene>
    <name evidence="2" type="ORF">CC757_18735</name>
</gene>
<keyword evidence="1" id="KW-1133">Transmembrane helix</keyword>
<keyword evidence="1" id="KW-0812">Transmembrane</keyword>
<evidence type="ECO:0000313" key="2">
    <source>
        <dbReference type="EMBL" id="EDI0448471.1"/>
    </source>
</evidence>
<organism evidence="2">
    <name type="scientific">Salmonella newport</name>
    <dbReference type="NCBI Taxonomy" id="108619"/>
    <lineage>
        <taxon>Bacteria</taxon>
        <taxon>Pseudomonadati</taxon>
        <taxon>Pseudomonadota</taxon>
        <taxon>Gammaproteobacteria</taxon>
        <taxon>Enterobacterales</taxon>
        <taxon>Enterobacteriaceae</taxon>
        <taxon>Salmonella</taxon>
    </lineage>
</organism>
<feature type="transmembrane region" description="Helical" evidence="1">
    <location>
        <begin position="20"/>
        <end position="37"/>
    </location>
</feature>
<evidence type="ECO:0000256" key="1">
    <source>
        <dbReference type="SAM" id="Phobius"/>
    </source>
</evidence>
<evidence type="ECO:0008006" key="3">
    <source>
        <dbReference type="Google" id="ProtNLM"/>
    </source>
</evidence>
<feature type="transmembrane region" description="Helical" evidence="1">
    <location>
        <begin position="107"/>
        <end position="135"/>
    </location>
</feature>
<sequence>MREGKKLTETIRGKIKNEYTKIFIVGGALQLTGYILYKHYDTLFTNVIACLCFIMVLPFIYFCLKIDSASKVIDKREKHLQDRHNERRIKKSLLKQMKKISDKNYKYFRVLYFDSALSLCVLAIYNCMAVLIIIFA</sequence>
<protein>
    <recommendedName>
        <fullName evidence="3">DUF3899 domain-containing protein</fullName>
    </recommendedName>
</protein>
<reference evidence="2" key="1">
    <citation type="submission" date="2018-07" db="EMBL/GenBank/DDBJ databases">
        <authorList>
            <person name="Ashton P.M."/>
            <person name="Dallman T."/>
            <person name="Nair S."/>
            <person name="De Pinna E."/>
            <person name="Peters T."/>
            <person name="Grant K."/>
        </authorList>
    </citation>
    <scope>NUCLEOTIDE SEQUENCE</scope>
    <source>
        <strain evidence="2">335522</strain>
    </source>
</reference>
<accession>A0A636ILL4</accession>
<comment type="caution">
    <text evidence="2">The sequence shown here is derived from an EMBL/GenBank/DDBJ whole genome shotgun (WGS) entry which is preliminary data.</text>
</comment>
<dbReference type="AlphaFoldDB" id="A0A636ILL4"/>
<feature type="transmembrane region" description="Helical" evidence="1">
    <location>
        <begin position="43"/>
        <end position="64"/>
    </location>
</feature>
<keyword evidence="1" id="KW-0472">Membrane</keyword>